<feature type="region of interest" description="Disordered" evidence="8">
    <location>
        <begin position="90"/>
        <end position="114"/>
    </location>
</feature>
<dbReference type="Proteomes" id="UP000836788">
    <property type="component" value="Chromosome 12"/>
</dbReference>
<reference evidence="10" key="1">
    <citation type="submission" date="2022-02" db="EMBL/GenBank/DDBJ databases">
        <authorList>
            <person name="Giguere J D."/>
        </authorList>
    </citation>
    <scope>NUCLEOTIDE SEQUENCE</scope>
    <source>
        <strain evidence="10">CCAP 1055/1</strain>
    </source>
</reference>
<evidence type="ECO:0000256" key="2">
    <source>
        <dbReference type="ARBA" id="ARBA00022448"/>
    </source>
</evidence>
<evidence type="ECO:0000256" key="3">
    <source>
        <dbReference type="ARBA" id="ARBA00022475"/>
    </source>
</evidence>
<dbReference type="AlphaFoldDB" id="A0A8J9TGZ6"/>
<dbReference type="EMBL" id="OU594953">
    <property type="protein sequence ID" value="CAG9279853.1"/>
    <property type="molecule type" value="Genomic_DNA"/>
</dbReference>
<evidence type="ECO:0000256" key="1">
    <source>
        <dbReference type="ARBA" id="ARBA00004429"/>
    </source>
</evidence>
<dbReference type="GO" id="GO:0005886">
    <property type="term" value="C:plasma membrane"/>
    <property type="evidence" value="ECO:0007669"/>
    <property type="project" value="UniProtKB-SubCell"/>
</dbReference>
<evidence type="ECO:0000256" key="8">
    <source>
        <dbReference type="SAM" id="MobiDB-lite"/>
    </source>
</evidence>
<feature type="transmembrane region" description="Helical" evidence="9">
    <location>
        <begin position="350"/>
        <end position="372"/>
    </location>
</feature>
<feature type="transmembrane region" description="Helical" evidence="9">
    <location>
        <begin position="121"/>
        <end position="144"/>
    </location>
</feature>
<feature type="transmembrane region" description="Helical" evidence="9">
    <location>
        <begin position="275"/>
        <end position="297"/>
    </location>
</feature>
<evidence type="ECO:0000256" key="5">
    <source>
        <dbReference type="ARBA" id="ARBA00022692"/>
    </source>
</evidence>
<dbReference type="InterPro" id="IPR018227">
    <property type="entry name" value="Amino_acid_transport_2"/>
</dbReference>
<gene>
    <name evidence="10" type="ORF">PTTT1_LOCUS11414</name>
</gene>
<feature type="transmembrane region" description="Helical" evidence="9">
    <location>
        <begin position="156"/>
        <end position="175"/>
    </location>
</feature>
<keyword evidence="3" id="KW-1003">Cell membrane</keyword>
<feature type="transmembrane region" description="Helical" evidence="9">
    <location>
        <begin position="468"/>
        <end position="490"/>
    </location>
</feature>
<keyword evidence="6 9" id="KW-1133">Transmembrane helix</keyword>
<keyword evidence="2" id="KW-0813">Transport</keyword>
<dbReference type="PANTHER" id="PTHR32195:SF26">
    <property type="entry name" value="TRYPTOPHAN OR TYROSINE TRANSPORTER PROTEIN"/>
    <property type="match status" value="1"/>
</dbReference>
<evidence type="ECO:0000313" key="10">
    <source>
        <dbReference type="EMBL" id="CAG9279853.1"/>
    </source>
</evidence>
<feature type="transmembrane region" description="Helical" evidence="9">
    <location>
        <begin position="309"/>
        <end position="329"/>
    </location>
</feature>
<proteinExistence type="predicted"/>
<evidence type="ECO:0000256" key="6">
    <source>
        <dbReference type="ARBA" id="ARBA00022989"/>
    </source>
</evidence>
<keyword evidence="5 9" id="KW-0812">Transmembrane</keyword>
<evidence type="ECO:0000256" key="7">
    <source>
        <dbReference type="ARBA" id="ARBA00023136"/>
    </source>
</evidence>
<evidence type="ECO:0000256" key="4">
    <source>
        <dbReference type="ARBA" id="ARBA00022519"/>
    </source>
</evidence>
<feature type="transmembrane region" description="Helical" evidence="9">
    <location>
        <begin position="502"/>
        <end position="521"/>
    </location>
</feature>
<feature type="transmembrane region" description="Helical" evidence="9">
    <location>
        <begin position="378"/>
        <end position="398"/>
    </location>
</feature>
<protein>
    <submittedName>
        <fullName evidence="10">Uncharacterized protein</fullName>
    </submittedName>
</protein>
<sequence>MKRSNRLIGILAVATSTAVVLLQTSRIDAFATATLPSTTSNRIPASLKTPQTSSRAFLTSKKKLHSLRSSDRIATSFLSAVVVDTLYSTTTDTGGKLQSKKGSSKTSSSQPKKEGHNLMDFLGPVLSAALLVTGNTFGAGCLVLPELAKGPGMAAFSSLFLGAWTINLVSGLILAEVAIRQKEAAVQQGDDNVVPSSFKEFAQVNLNSSTAANGISAISVFVNSCVMSFDLSRVGQVGANLSGQAVPNELISVGWGLLLVTILSTQSSKNLSRAASMCATVLFLSFGSLLLPGLAHVTDPWQVWTAPAAMDFTGSLATAAPVVLMSMIYQNVVPSVTKILNYDRVQTVSALTLGSLLPLVMYVAWCFAWVGGGIDTTIGTTAGIGGLLMTVFSLATLAGSSIGSGMSLSEEIDTFVQPNAAPRTKSGDTENEQAVRGEYQIPSVLLAVTAPLLAANVMTATGHDTTEALRLAGSFGSPLLYGAIPALMAWQQRAQQSPKSPHMIPTAGLGALGLLSTGFVGNELVDVVERFLAVPV</sequence>
<dbReference type="GO" id="GO:0003333">
    <property type="term" value="P:amino acid transmembrane transport"/>
    <property type="evidence" value="ECO:0007669"/>
    <property type="project" value="InterPro"/>
</dbReference>
<comment type="subcellular location">
    <subcellularLocation>
        <location evidence="1">Cell inner membrane</location>
        <topology evidence="1">Multi-pass membrane protein</topology>
    </subcellularLocation>
</comment>
<accession>A0A8J9TGZ6</accession>
<organism evidence="10">
    <name type="scientific">Phaeodactylum tricornutum</name>
    <name type="common">Diatom</name>
    <dbReference type="NCBI Taxonomy" id="2850"/>
    <lineage>
        <taxon>Eukaryota</taxon>
        <taxon>Sar</taxon>
        <taxon>Stramenopiles</taxon>
        <taxon>Ochrophyta</taxon>
        <taxon>Bacillariophyta</taxon>
        <taxon>Bacillariophyceae</taxon>
        <taxon>Bacillariophycidae</taxon>
        <taxon>Naviculales</taxon>
        <taxon>Phaeodactylaceae</taxon>
        <taxon>Phaeodactylum</taxon>
    </lineage>
</organism>
<keyword evidence="7 9" id="KW-0472">Membrane</keyword>
<dbReference type="PANTHER" id="PTHR32195">
    <property type="entry name" value="OS07G0662800 PROTEIN"/>
    <property type="match status" value="1"/>
</dbReference>
<keyword evidence="4" id="KW-0997">Cell inner membrane</keyword>
<evidence type="ECO:0000256" key="9">
    <source>
        <dbReference type="SAM" id="Phobius"/>
    </source>
</evidence>
<dbReference type="Pfam" id="PF03222">
    <property type="entry name" value="Trp_Tyr_perm"/>
    <property type="match status" value="1"/>
</dbReference>
<name>A0A8J9TGZ6_PHATR</name>